<proteinExistence type="predicted"/>
<sequence>MSRSRRRTPITGITSADSEKADKRRANRAVRRALRQDDVADPDAVLPGLRDVSDTWSMAKDGKRWLGHGDPRPMRK</sequence>
<evidence type="ECO:0000256" key="1">
    <source>
        <dbReference type="SAM" id="MobiDB-lite"/>
    </source>
</evidence>
<keyword evidence="3" id="KW-1185">Reference proteome</keyword>
<reference evidence="2" key="1">
    <citation type="submission" date="2022-04" db="EMBL/GenBank/DDBJ databases">
        <title>Roseomonas acroporae sp. nov., isolated from coral Acropora digitifera.</title>
        <authorList>
            <person name="Sun H."/>
        </authorList>
    </citation>
    <scope>NUCLEOTIDE SEQUENCE</scope>
    <source>
        <strain evidence="2">NAR14</strain>
    </source>
</reference>
<protein>
    <submittedName>
        <fullName evidence="2">Uncharacterized protein</fullName>
    </submittedName>
</protein>
<dbReference type="EMBL" id="JALPRX010000079">
    <property type="protein sequence ID" value="MCK8786311.1"/>
    <property type="molecule type" value="Genomic_DNA"/>
</dbReference>
<accession>A0A9X2BWQ0</accession>
<dbReference type="AlphaFoldDB" id="A0A9X2BWQ0"/>
<dbReference type="RefSeq" id="WP_248668428.1">
    <property type="nucleotide sequence ID" value="NZ_JALPRX010000079.1"/>
</dbReference>
<evidence type="ECO:0000313" key="2">
    <source>
        <dbReference type="EMBL" id="MCK8786311.1"/>
    </source>
</evidence>
<comment type="caution">
    <text evidence="2">The sequence shown here is derived from an EMBL/GenBank/DDBJ whole genome shotgun (WGS) entry which is preliminary data.</text>
</comment>
<organism evidence="2 3">
    <name type="scientific">Roseomonas acroporae</name>
    <dbReference type="NCBI Taxonomy" id="2937791"/>
    <lineage>
        <taxon>Bacteria</taxon>
        <taxon>Pseudomonadati</taxon>
        <taxon>Pseudomonadota</taxon>
        <taxon>Alphaproteobacteria</taxon>
        <taxon>Acetobacterales</taxon>
        <taxon>Roseomonadaceae</taxon>
        <taxon>Roseomonas</taxon>
    </lineage>
</organism>
<gene>
    <name evidence="2" type="ORF">M0638_18190</name>
</gene>
<name>A0A9X2BWQ0_9PROT</name>
<evidence type="ECO:0000313" key="3">
    <source>
        <dbReference type="Proteomes" id="UP001139516"/>
    </source>
</evidence>
<dbReference type="Proteomes" id="UP001139516">
    <property type="component" value="Unassembled WGS sequence"/>
</dbReference>
<feature type="region of interest" description="Disordered" evidence="1">
    <location>
        <begin position="1"/>
        <end position="28"/>
    </location>
</feature>